<dbReference type="RefSeq" id="WP_020374847.1">
    <property type="nucleotide sequence ID" value="NZ_FWWY01000001.1"/>
</dbReference>
<dbReference type="Gene3D" id="2.130.10.10">
    <property type="entry name" value="YVTN repeat-like/Quinoprotein amine dehydrogenase"/>
    <property type="match status" value="1"/>
</dbReference>
<feature type="domain" description="Peptidoglycan binding-like" evidence="1">
    <location>
        <begin position="114"/>
        <end position="179"/>
    </location>
</feature>
<gene>
    <name evidence="2" type="ORF">SAMN00768000_3232</name>
</gene>
<dbReference type="SUPFAM" id="SSF63825">
    <property type="entry name" value="YWTD domain"/>
    <property type="match status" value="1"/>
</dbReference>
<dbReference type="InterPro" id="IPR002477">
    <property type="entry name" value="Peptidoglycan-bd-like"/>
</dbReference>
<dbReference type="Proteomes" id="UP000192660">
    <property type="component" value="Unassembled WGS sequence"/>
</dbReference>
<feature type="domain" description="Peptidoglycan binding-like" evidence="1">
    <location>
        <begin position="202"/>
        <end position="251"/>
    </location>
</feature>
<dbReference type="InterPro" id="IPR036366">
    <property type="entry name" value="PGBDSf"/>
</dbReference>
<dbReference type="AlphaFoldDB" id="A0A1W1WLU6"/>
<proteinExistence type="predicted"/>
<dbReference type="GO" id="GO:0016787">
    <property type="term" value="F:hydrolase activity"/>
    <property type="evidence" value="ECO:0007669"/>
    <property type="project" value="UniProtKB-KW"/>
</dbReference>
<dbReference type="EMBL" id="FWWY01000001">
    <property type="protein sequence ID" value="SMC07162.1"/>
    <property type="molecule type" value="Genomic_DNA"/>
</dbReference>
<keyword evidence="2" id="KW-0378">Hydrolase</keyword>
<keyword evidence="3" id="KW-1185">Reference proteome</keyword>
<dbReference type="OrthoDB" id="1859318at2"/>
<dbReference type="Gene3D" id="1.10.101.10">
    <property type="entry name" value="PGBD-like superfamily/PGBD"/>
    <property type="match status" value="3"/>
</dbReference>
<dbReference type="SUPFAM" id="SSF47090">
    <property type="entry name" value="PGBD-like"/>
    <property type="match status" value="3"/>
</dbReference>
<name>A0A1W1WLU6_SULTA</name>
<evidence type="ECO:0000313" key="3">
    <source>
        <dbReference type="Proteomes" id="UP000192660"/>
    </source>
</evidence>
<accession>A0A1W1WLU6</accession>
<protein>
    <submittedName>
        <fullName evidence="2">Peptidoglycan-binding (PGRP) domain of peptidoglycan hydrolases-containing protein</fullName>
    </submittedName>
</protein>
<feature type="domain" description="Peptidoglycan binding-like" evidence="1">
    <location>
        <begin position="56"/>
        <end position="92"/>
    </location>
</feature>
<evidence type="ECO:0000313" key="2">
    <source>
        <dbReference type="EMBL" id="SMC07162.1"/>
    </source>
</evidence>
<reference evidence="3" key="1">
    <citation type="submission" date="2017-04" db="EMBL/GenBank/DDBJ databases">
        <authorList>
            <person name="Varghese N."/>
            <person name="Submissions S."/>
        </authorList>
    </citation>
    <scope>NUCLEOTIDE SEQUENCE [LARGE SCALE GENOMIC DNA]</scope>
    <source>
        <strain evidence="3">DSM 9293</strain>
    </source>
</reference>
<organism evidence="2 3">
    <name type="scientific">Sulfobacillus thermosulfidooxidans (strain DSM 9293 / VKM B-1269 / AT-1)</name>
    <dbReference type="NCBI Taxonomy" id="929705"/>
    <lineage>
        <taxon>Bacteria</taxon>
        <taxon>Bacillati</taxon>
        <taxon>Bacillota</taxon>
        <taxon>Clostridia</taxon>
        <taxon>Eubacteriales</taxon>
        <taxon>Clostridiales Family XVII. Incertae Sedis</taxon>
        <taxon>Sulfobacillus</taxon>
    </lineage>
</organism>
<sequence>MANFQSNLPEYAFGSRTLRFEVPNIRGTDVKVFQRIYDTMLELMNPPLGPMGSRILIDGIFGPETHQAVLNVQSYFGIGQDGIIGPQTYNVLGQDAKAYGGPAFGSRLLGPGDQGGDVTVLQNRLNCLWYAEKLFDPADGLFGNRTQQAVLAFQGDNLTYRHWKLPFDGTVDASTFNILWISTFTGGRNLFEGRNGFDTAGLQVILKNLAFYRGRVDGYYGQATKEAVKAFQKVAGITVDGIAGPQTFHALGLTNRVFWYSLDERPRSLIGNLNTIVEISSTVDPINHDNNPYAITIAPYTFDDTHTVLKHGDLVVSNINNASGVMGLGTTLERIVNGQPERFFGEAKSPIAVAISNLGPPWIADYGLNPNGADGLVQVITPNGTLFSGGNIRRPLFAGPWGMQFNFGEFYGLTPAFFSTNVLTGTIDRMTHFHPPNFNGDTVVRQIGSGFAHTGTTISTVFGPQGLVWLPIGDVLYVADGADSRISALSPATTTSSDLNNGLTVYHGAPLNKPAGLALNPENGHLVAVNQGNNEAIELNPRTGRVMSRKTLDPTPVNPVTGQGSALFGIAIAVDDSGDLLVYYTDDNTNTLNLLKR</sequence>
<dbReference type="InterPro" id="IPR036365">
    <property type="entry name" value="PGBD-like_sf"/>
</dbReference>
<dbReference type="STRING" id="28034.BFX07_06515"/>
<evidence type="ECO:0000259" key="1">
    <source>
        <dbReference type="Pfam" id="PF01471"/>
    </source>
</evidence>
<dbReference type="Pfam" id="PF01471">
    <property type="entry name" value="PG_binding_1"/>
    <property type="match status" value="3"/>
</dbReference>
<dbReference type="InterPro" id="IPR015943">
    <property type="entry name" value="WD40/YVTN_repeat-like_dom_sf"/>
</dbReference>